<proteinExistence type="predicted"/>
<comment type="caution">
    <text evidence="2">The sequence shown here is derived from an EMBL/GenBank/DDBJ whole genome shotgun (WGS) entry which is preliminary data.</text>
</comment>
<organism evidence="2 3">
    <name type="scientific">Cytospora chrysosperma</name>
    <name type="common">Cytospora canker fungus</name>
    <name type="synonym">Sphaeria chrysosperma</name>
    <dbReference type="NCBI Taxonomy" id="252740"/>
    <lineage>
        <taxon>Eukaryota</taxon>
        <taxon>Fungi</taxon>
        <taxon>Dikarya</taxon>
        <taxon>Ascomycota</taxon>
        <taxon>Pezizomycotina</taxon>
        <taxon>Sordariomycetes</taxon>
        <taxon>Sordariomycetidae</taxon>
        <taxon>Diaporthales</taxon>
        <taxon>Cytosporaceae</taxon>
        <taxon>Cytospora</taxon>
    </lineage>
</organism>
<gene>
    <name evidence="2" type="ORF">VSDG_01038</name>
</gene>
<protein>
    <submittedName>
        <fullName evidence="2">Uncharacterized protein</fullName>
    </submittedName>
</protein>
<evidence type="ECO:0000313" key="3">
    <source>
        <dbReference type="Proteomes" id="UP000284375"/>
    </source>
</evidence>
<keyword evidence="3" id="KW-1185">Reference proteome</keyword>
<dbReference type="AlphaFoldDB" id="A0A423WLA1"/>
<name>A0A423WLA1_CYTCH</name>
<accession>A0A423WLA1</accession>
<dbReference type="Proteomes" id="UP000284375">
    <property type="component" value="Unassembled WGS sequence"/>
</dbReference>
<sequence length="124" mass="13124">MSQPAPTREDDARSRAQPLHSTANSDMVSSRNTNTTAPRKHLMLGGLTAAVAMANHESPRQQGEGRGKEARPDACKGYNRGTIAGSYPWGWPPRGKTVEAPAVVELATWAGVLSLFVRVGGGSV</sequence>
<dbReference type="EMBL" id="LJZO01000002">
    <property type="protein sequence ID" value="ROW04184.1"/>
    <property type="molecule type" value="Genomic_DNA"/>
</dbReference>
<evidence type="ECO:0000256" key="1">
    <source>
        <dbReference type="SAM" id="MobiDB-lite"/>
    </source>
</evidence>
<reference evidence="2 3" key="1">
    <citation type="submission" date="2015-09" db="EMBL/GenBank/DDBJ databases">
        <title>Host preference determinants of Valsa canker pathogens revealed by comparative genomics.</title>
        <authorList>
            <person name="Yin Z."/>
            <person name="Huang L."/>
        </authorList>
    </citation>
    <scope>NUCLEOTIDE SEQUENCE [LARGE SCALE GENOMIC DNA]</scope>
    <source>
        <strain evidence="2 3">YSFL</strain>
    </source>
</reference>
<feature type="compositionally biased region" description="Basic and acidic residues" evidence="1">
    <location>
        <begin position="57"/>
        <end position="74"/>
    </location>
</feature>
<feature type="compositionally biased region" description="Polar residues" evidence="1">
    <location>
        <begin position="19"/>
        <end position="37"/>
    </location>
</feature>
<evidence type="ECO:0000313" key="2">
    <source>
        <dbReference type="EMBL" id="ROW04184.1"/>
    </source>
</evidence>
<feature type="region of interest" description="Disordered" evidence="1">
    <location>
        <begin position="1"/>
        <end position="79"/>
    </location>
</feature>